<dbReference type="EMBL" id="NVMX01000272">
    <property type="protein sequence ID" value="PDZ94063.1"/>
    <property type="molecule type" value="Genomic_DNA"/>
</dbReference>
<accession>A0A9X6SRW5</accession>
<name>A0A9X6SRW5_BACCE</name>
<dbReference type="RefSeq" id="WP_098007340.1">
    <property type="nucleotide sequence ID" value="NZ_JAWLRU010000002.1"/>
</dbReference>
<organism evidence="1 2">
    <name type="scientific">Bacillus cereus</name>
    <dbReference type="NCBI Taxonomy" id="1396"/>
    <lineage>
        <taxon>Bacteria</taxon>
        <taxon>Bacillati</taxon>
        <taxon>Bacillota</taxon>
        <taxon>Bacilli</taxon>
        <taxon>Bacillales</taxon>
        <taxon>Bacillaceae</taxon>
        <taxon>Bacillus</taxon>
        <taxon>Bacillus cereus group</taxon>
    </lineage>
</organism>
<protein>
    <submittedName>
        <fullName evidence="1">Uncharacterized protein</fullName>
    </submittedName>
</protein>
<comment type="caution">
    <text evidence="1">The sequence shown here is derived from an EMBL/GenBank/DDBJ whole genome shotgun (WGS) entry which is preliminary data.</text>
</comment>
<dbReference type="AlphaFoldDB" id="A0A9X6SRW5"/>
<sequence>MQTITHKCPDCKGKFKLIKTSHSIKTRDERRRRINIDKIPTLECIICGHREFSTKGEELIQDVKHMVKLGLEDLAKKEELELHSKQENTITNVLKRLIG</sequence>
<gene>
    <name evidence="1" type="ORF">CON36_35830</name>
</gene>
<evidence type="ECO:0000313" key="2">
    <source>
        <dbReference type="Proteomes" id="UP000219922"/>
    </source>
</evidence>
<proteinExistence type="predicted"/>
<evidence type="ECO:0000313" key="1">
    <source>
        <dbReference type="EMBL" id="PDZ94063.1"/>
    </source>
</evidence>
<reference evidence="1 2" key="1">
    <citation type="submission" date="2017-09" db="EMBL/GenBank/DDBJ databases">
        <title>Large-scale bioinformatics analysis of Bacillus genomes uncovers conserved roles of natural products in bacterial physiology.</title>
        <authorList>
            <consortium name="Agbiome Team Llc"/>
            <person name="Bleich R.M."/>
            <person name="Grubbs K.J."/>
            <person name="Santa Maria K.C."/>
            <person name="Allen S.E."/>
            <person name="Farag S."/>
            <person name="Shank E.A."/>
            <person name="Bowers A."/>
        </authorList>
    </citation>
    <scope>NUCLEOTIDE SEQUENCE [LARGE SCALE GENOMIC DNA]</scope>
    <source>
        <strain evidence="1 2">AFS092789</strain>
    </source>
</reference>
<dbReference type="Proteomes" id="UP000219922">
    <property type="component" value="Unassembled WGS sequence"/>
</dbReference>